<dbReference type="GeneID" id="27326237"/>
<dbReference type="InterPro" id="IPR051961">
    <property type="entry name" value="Fungal_Metabolite_Diox"/>
</dbReference>
<accession>A0A0D1WIQ4</accession>
<dbReference type="VEuPathDB" id="FungiDB:PV10_08392"/>
<dbReference type="Proteomes" id="UP000054302">
    <property type="component" value="Unassembled WGS sequence"/>
</dbReference>
<dbReference type="OrthoDB" id="445007at2759"/>
<organism evidence="2 3">
    <name type="scientific">Exophiala mesophila</name>
    <name type="common">Black yeast-like fungus</name>
    <dbReference type="NCBI Taxonomy" id="212818"/>
    <lineage>
        <taxon>Eukaryota</taxon>
        <taxon>Fungi</taxon>
        <taxon>Dikarya</taxon>
        <taxon>Ascomycota</taxon>
        <taxon>Pezizomycotina</taxon>
        <taxon>Eurotiomycetes</taxon>
        <taxon>Chaetothyriomycetidae</taxon>
        <taxon>Chaetothyriales</taxon>
        <taxon>Herpotrichiellaceae</taxon>
        <taxon>Exophiala</taxon>
    </lineage>
</organism>
<keyword evidence="3" id="KW-1185">Reference proteome</keyword>
<dbReference type="SUPFAM" id="SSF51197">
    <property type="entry name" value="Clavaminate synthase-like"/>
    <property type="match status" value="1"/>
</dbReference>
<dbReference type="RefSeq" id="XP_016220314.1">
    <property type="nucleotide sequence ID" value="XM_016373403.1"/>
</dbReference>
<dbReference type="InterPro" id="IPR008775">
    <property type="entry name" value="Phytyl_CoA_dOase-like"/>
</dbReference>
<feature type="region of interest" description="Disordered" evidence="1">
    <location>
        <begin position="131"/>
        <end position="156"/>
    </location>
</feature>
<dbReference type="OMA" id="YKKPTTA"/>
<dbReference type="Pfam" id="PF05721">
    <property type="entry name" value="PhyH"/>
    <property type="match status" value="1"/>
</dbReference>
<proteinExistence type="predicted"/>
<dbReference type="Gene3D" id="2.60.120.620">
    <property type="entry name" value="q2cbj1_9rhob like domain"/>
    <property type="match status" value="1"/>
</dbReference>
<evidence type="ECO:0008006" key="4">
    <source>
        <dbReference type="Google" id="ProtNLM"/>
    </source>
</evidence>
<evidence type="ECO:0000313" key="2">
    <source>
        <dbReference type="EMBL" id="KIV88740.1"/>
    </source>
</evidence>
<protein>
    <recommendedName>
        <fullName evidence="4">Phytanoyl-CoA dioxygenase</fullName>
    </recommendedName>
</protein>
<dbReference type="PANTHER" id="PTHR37563:SF2">
    <property type="entry name" value="PHYTANOYL-COA DIOXYGENASE FAMILY PROTEIN (AFU_ORTHOLOGUE AFUA_2G03330)"/>
    <property type="match status" value="1"/>
</dbReference>
<gene>
    <name evidence="2" type="ORF">PV10_08392</name>
</gene>
<dbReference type="PANTHER" id="PTHR37563">
    <property type="entry name" value="PHYTANOYL-COA DIOXYGENASE FAMILY PROTEIN (AFU_ORTHOLOGUE AFUA_2G03330)"/>
    <property type="match status" value="1"/>
</dbReference>
<dbReference type="HOGENOM" id="CLU_047725_0_1_1"/>
<dbReference type="EMBL" id="KN847525">
    <property type="protein sequence ID" value="KIV88740.1"/>
    <property type="molecule type" value="Genomic_DNA"/>
</dbReference>
<sequence length="297" mass="32733">MGIPSVPPVATFDNGHPMDEVLEALYRDGAVRIRNLIPLESINQINAEIKPYMDADYNSGLEVFAKETKTVCGLAGKSPAAVHAILANPTVLAAVRDALTVTTSSWWGDARNECVSPPLLSSFFTVRVGPGSARQGLHRDDQDHHPSHTHGDPRETTKLGCFVATTKVTRENGATEIVPGSHVWDDDRKPRIDECTYGEMEPGDALFVMGNCYHGAGANSTTDQLRGVIVSLFCKGVYRAEENQFLTVTQEQVAKYPYEVQDLLGWKASAPFCGWHDFKHPYDLFRPQTDALNKDLF</sequence>
<reference evidence="2 3" key="1">
    <citation type="submission" date="2015-01" db="EMBL/GenBank/DDBJ databases">
        <title>The Genome Sequence of Exophiala mesophila CBS40295.</title>
        <authorList>
            <consortium name="The Broad Institute Genomics Platform"/>
            <person name="Cuomo C."/>
            <person name="de Hoog S."/>
            <person name="Gorbushina A."/>
            <person name="Stielow B."/>
            <person name="Teixiera M."/>
            <person name="Abouelleil A."/>
            <person name="Chapman S.B."/>
            <person name="Priest M."/>
            <person name="Young S.K."/>
            <person name="Wortman J."/>
            <person name="Nusbaum C."/>
            <person name="Birren B."/>
        </authorList>
    </citation>
    <scope>NUCLEOTIDE SEQUENCE [LARGE SCALE GENOMIC DNA]</scope>
    <source>
        <strain evidence="2 3">CBS 40295</strain>
    </source>
</reference>
<dbReference type="STRING" id="212818.A0A0D1WIQ4"/>
<dbReference type="AlphaFoldDB" id="A0A0D1WIQ4"/>
<evidence type="ECO:0000256" key="1">
    <source>
        <dbReference type="SAM" id="MobiDB-lite"/>
    </source>
</evidence>
<name>A0A0D1WIQ4_EXOME</name>
<feature type="compositionally biased region" description="Basic and acidic residues" evidence="1">
    <location>
        <begin position="137"/>
        <end position="156"/>
    </location>
</feature>
<evidence type="ECO:0000313" key="3">
    <source>
        <dbReference type="Proteomes" id="UP000054302"/>
    </source>
</evidence>